<dbReference type="AlphaFoldDB" id="A0AA35QYH6"/>
<dbReference type="SMART" id="SM00156">
    <property type="entry name" value="PP2Ac"/>
    <property type="match status" value="1"/>
</dbReference>
<dbReference type="Gene3D" id="3.90.79.10">
    <property type="entry name" value="Nucleoside Triphosphate Pyrophosphohydrolase"/>
    <property type="match status" value="1"/>
</dbReference>
<dbReference type="SUPFAM" id="SSF55811">
    <property type="entry name" value="Nudix"/>
    <property type="match status" value="1"/>
</dbReference>
<comment type="caution">
    <text evidence="5">The sequence shown here is derived from an EMBL/GenBank/DDBJ whole genome shotgun (WGS) entry which is preliminary data.</text>
</comment>
<accession>A0AA35QYH6</accession>
<dbReference type="CDD" id="cd00144">
    <property type="entry name" value="MPP_PPP_family"/>
    <property type="match status" value="1"/>
</dbReference>
<dbReference type="PRINTS" id="PR00114">
    <property type="entry name" value="STPHPHTASE"/>
</dbReference>
<dbReference type="InterPro" id="IPR006186">
    <property type="entry name" value="Ser/Thr-sp_prot-phosphatase"/>
</dbReference>
<dbReference type="GO" id="GO:0005509">
    <property type="term" value="F:calcium ion binding"/>
    <property type="evidence" value="ECO:0007669"/>
    <property type="project" value="InterPro"/>
</dbReference>
<dbReference type="PROSITE" id="PS00125">
    <property type="entry name" value="SER_THR_PHOSPHATASE"/>
    <property type="match status" value="1"/>
</dbReference>
<dbReference type="Gene3D" id="3.60.21.10">
    <property type="match status" value="1"/>
</dbReference>
<comment type="catalytic activity">
    <reaction evidence="2">
        <text>O-phospho-L-threonyl-[protein] + H2O = L-threonyl-[protein] + phosphate</text>
        <dbReference type="Rhea" id="RHEA:47004"/>
        <dbReference type="Rhea" id="RHEA-COMP:11060"/>
        <dbReference type="Rhea" id="RHEA-COMP:11605"/>
        <dbReference type="ChEBI" id="CHEBI:15377"/>
        <dbReference type="ChEBI" id="CHEBI:30013"/>
        <dbReference type="ChEBI" id="CHEBI:43474"/>
        <dbReference type="ChEBI" id="CHEBI:61977"/>
        <dbReference type="EC" id="3.1.3.16"/>
    </reaction>
</comment>
<organism evidence="5 6">
    <name type="scientific">Geodia barretti</name>
    <name type="common">Barrett's horny sponge</name>
    <dbReference type="NCBI Taxonomy" id="519541"/>
    <lineage>
        <taxon>Eukaryota</taxon>
        <taxon>Metazoa</taxon>
        <taxon>Porifera</taxon>
        <taxon>Demospongiae</taxon>
        <taxon>Heteroscleromorpha</taxon>
        <taxon>Tetractinellida</taxon>
        <taxon>Astrophorina</taxon>
        <taxon>Geodiidae</taxon>
        <taxon>Geodia</taxon>
    </lineage>
</organism>
<dbReference type="InterPro" id="IPR004843">
    <property type="entry name" value="Calcineurin-like_PHP"/>
</dbReference>
<dbReference type="EC" id="3.1.3.16" evidence="2"/>
<dbReference type="InterPro" id="IPR029052">
    <property type="entry name" value="Metallo-depent_PP-like"/>
</dbReference>
<name>A0AA35QYH6_GEOBA</name>
<dbReference type="PROSITE" id="PS50222">
    <property type="entry name" value="EF_HAND_2"/>
    <property type="match status" value="1"/>
</dbReference>
<dbReference type="Pfam" id="PF00149">
    <property type="entry name" value="Metallophos"/>
    <property type="match status" value="1"/>
</dbReference>
<evidence type="ECO:0000256" key="3">
    <source>
        <dbReference type="SAM" id="MobiDB-lite"/>
    </source>
</evidence>
<feature type="compositionally biased region" description="Basic and acidic residues" evidence="3">
    <location>
        <begin position="426"/>
        <end position="453"/>
    </location>
</feature>
<dbReference type="Gene3D" id="1.10.238.10">
    <property type="entry name" value="EF-hand"/>
    <property type="match status" value="1"/>
</dbReference>
<dbReference type="GO" id="GO:0005634">
    <property type="term" value="C:nucleus"/>
    <property type="evidence" value="ECO:0007669"/>
    <property type="project" value="TreeGrafter"/>
</dbReference>
<dbReference type="GO" id="GO:0004722">
    <property type="term" value="F:protein serine/threonine phosphatase activity"/>
    <property type="evidence" value="ECO:0007669"/>
    <property type="project" value="UniProtKB-EC"/>
</dbReference>
<feature type="region of interest" description="Disordered" evidence="3">
    <location>
        <begin position="147"/>
        <end position="174"/>
    </location>
</feature>
<dbReference type="InterPro" id="IPR050341">
    <property type="entry name" value="PP1_catalytic_subunit"/>
</dbReference>
<dbReference type="InterPro" id="IPR011992">
    <property type="entry name" value="EF-hand-dom_pair"/>
</dbReference>
<evidence type="ECO:0000313" key="5">
    <source>
        <dbReference type="EMBL" id="CAI7995918.1"/>
    </source>
</evidence>
<evidence type="ECO:0000259" key="4">
    <source>
        <dbReference type="PROSITE" id="PS50222"/>
    </source>
</evidence>
<feature type="compositionally biased region" description="Basic and acidic residues" evidence="3">
    <location>
        <begin position="402"/>
        <end position="417"/>
    </location>
</feature>
<dbReference type="GO" id="GO:0005737">
    <property type="term" value="C:cytoplasm"/>
    <property type="evidence" value="ECO:0007669"/>
    <property type="project" value="TreeGrafter"/>
</dbReference>
<comment type="similarity">
    <text evidence="1 2">Belongs to the PPP phosphatase family.</text>
</comment>
<dbReference type="InterPro" id="IPR002048">
    <property type="entry name" value="EF_hand_dom"/>
</dbReference>
<feature type="region of interest" description="Disordered" evidence="3">
    <location>
        <begin position="364"/>
        <end position="467"/>
    </location>
</feature>
<evidence type="ECO:0000313" key="6">
    <source>
        <dbReference type="Proteomes" id="UP001174909"/>
    </source>
</evidence>
<dbReference type="EMBL" id="CASHTH010000260">
    <property type="protein sequence ID" value="CAI7995918.1"/>
    <property type="molecule type" value="Genomic_DNA"/>
</dbReference>
<dbReference type="SUPFAM" id="SSF56300">
    <property type="entry name" value="Metallo-dependent phosphatases"/>
    <property type="match status" value="1"/>
</dbReference>
<dbReference type="InterPro" id="IPR015797">
    <property type="entry name" value="NUDIX_hydrolase-like_dom_sf"/>
</dbReference>
<gene>
    <name evidence="5" type="ORF">GBAR_LOCUS1787</name>
</gene>
<dbReference type="SUPFAM" id="SSF47473">
    <property type="entry name" value="EF-hand"/>
    <property type="match status" value="1"/>
</dbReference>
<keyword evidence="6" id="KW-1185">Reference proteome</keyword>
<dbReference type="PANTHER" id="PTHR11668:SF496">
    <property type="entry name" value="SERINE_THREONINE-PROTEIN PHOSPHATASE"/>
    <property type="match status" value="1"/>
</dbReference>
<feature type="domain" description="EF-hand" evidence="4">
    <location>
        <begin position="268"/>
        <end position="303"/>
    </location>
</feature>
<sequence>MDSQAQVVVRDQERFLFLETPSKKLLLPSSRVKADEDFAAAAHRCITETLCMNCGLQGVVKIQHQTGKIVRHTEKLVVTFLAEKLAGQPNLGAPSMALKWVSLSELRGLSSFVVDTAVRLLVQSVHSGAAIYPVSLVECLDVQGARKSGGGGMRRRESEMGVGREGQGEPGVGEELPLEDQMLEQSGYTNHELSQISEEYRQRCGGEGETMNQEQFTKLLTSLGYPLERCPQCFRTLTGSADSNQISLKELSVGLCALDPSTPHGGLSAQFRCQFIFSFYNTSRTGTLSFSEFREMVRDICAGKRVELSDEEVDQSAHDNWKIFEVPGDEGIPLARFLFVVGQLKFRGTSVLFRLPRSPVLKTARTQQTRVRELSPGPGVVTSLSGVATPISGVATPTPGDQLKEQADKSPKTEKKVSFAGLGPTVKEEEDGKGGMEVGRGREEVDGGKREGEEAMNIDPNETLPAGMPAVRVRGEDDSEEDAALGALSGLEGDGFSIATHFVKVRRSGAVADVTTLWDLVGTEMVSGSLDNVLASRPGFDRLPSLNAFDKQSKSNEMVSGLRYFEHALRDNGRGQPKPAFSWGAVDMDSVARCFMELCSKAVDIFSSEPRLLEVSSPTYVLGDLHGNFHDLLCFEKVLWRMGPILTPASFLFLGDYVDRGLHGFEVVAYIFAQKLLMPSKFMLIRGNHEIRAVQETFSYKTECIEKFGPELGLEVWEATNKAFDTMPIAAVIDKKVFCVHGGIPLPTLGDGLISSIAEVPVNLSDPMEQSLLAWDIMWNDPIRSCEIDDVIEQQLDENCGFIDNFARGTAHMFNSVALEQFLKRNGLSHVIRAHECMAAGFQLQQNGRLLTVFSSSHYCGATNEAACVLVHNRKIRTIRLDTT</sequence>
<reference evidence="5" key="1">
    <citation type="submission" date="2023-03" db="EMBL/GenBank/DDBJ databases">
        <authorList>
            <person name="Steffen K."/>
            <person name="Cardenas P."/>
        </authorList>
    </citation>
    <scope>NUCLEOTIDE SEQUENCE</scope>
</reference>
<keyword evidence="2" id="KW-0378">Hydrolase</keyword>
<proteinExistence type="inferred from homology"/>
<protein>
    <recommendedName>
        <fullName evidence="2">Serine/threonine-protein phosphatase</fullName>
        <ecNumber evidence="2">3.1.3.16</ecNumber>
    </recommendedName>
</protein>
<evidence type="ECO:0000256" key="1">
    <source>
        <dbReference type="ARBA" id="ARBA00008294"/>
    </source>
</evidence>
<dbReference type="Proteomes" id="UP001174909">
    <property type="component" value="Unassembled WGS sequence"/>
</dbReference>
<evidence type="ECO:0000256" key="2">
    <source>
        <dbReference type="RuleBase" id="RU004273"/>
    </source>
</evidence>
<dbReference type="PANTHER" id="PTHR11668">
    <property type="entry name" value="SERINE/THREONINE PROTEIN PHOSPHATASE"/>
    <property type="match status" value="1"/>
</dbReference>